<keyword evidence="1" id="KW-0175">Coiled coil</keyword>
<organism evidence="3 4">
    <name type="scientific">Sphingomonas oligophenolica</name>
    <dbReference type="NCBI Taxonomy" id="301154"/>
    <lineage>
        <taxon>Bacteria</taxon>
        <taxon>Pseudomonadati</taxon>
        <taxon>Pseudomonadota</taxon>
        <taxon>Alphaproteobacteria</taxon>
        <taxon>Sphingomonadales</taxon>
        <taxon>Sphingomonadaceae</taxon>
        <taxon>Sphingomonas</taxon>
    </lineage>
</organism>
<dbReference type="InterPro" id="IPR024572">
    <property type="entry name" value="RcnB"/>
</dbReference>
<evidence type="ECO:0000256" key="1">
    <source>
        <dbReference type="SAM" id="Coils"/>
    </source>
</evidence>
<keyword evidence="2" id="KW-0732">Signal</keyword>
<dbReference type="Gene3D" id="3.10.450.160">
    <property type="entry name" value="inner membrane protein cigr"/>
    <property type="match status" value="1"/>
</dbReference>
<evidence type="ECO:0000256" key="2">
    <source>
        <dbReference type="SAM" id="SignalP"/>
    </source>
</evidence>
<dbReference type="Proteomes" id="UP001419910">
    <property type="component" value="Unassembled WGS sequence"/>
</dbReference>
<dbReference type="EMBL" id="JBDIME010000007">
    <property type="protein sequence ID" value="MEN2790088.1"/>
    <property type="molecule type" value="Genomic_DNA"/>
</dbReference>
<feature type="signal peptide" evidence="2">
    <location>
        <begin position="1"/>
        <end position="19"/>
    </location>
</feature>
<feature type="chain" id="PRO_5045216326" evidence="2">
    <location>
        <begin position="20"/>
        <end position="168"/>
    </location>
</feature>
<protein>
    <submittedName>
        <fullName evidence="3">RcnB family protein</fullName>
    </submittedName>
</protein>
<reference evidence="3 4" key="1">
    <citation type="submission" date="2024-05" db="EMBL/GenBank/DDBJ databases">
        <authorList>
            <person name="Liu Q."/>
            <person name="Xin Y.-H."/>
        </authorList>
    </citation>
    <scope>NUCLEOTIDE SEQUENCE [LARGE SCALE GENOMIC DNA]</scope>
    <source>
        <strain evidence="3 4">CGMCC 1.10181</strain>
    </source>
</reference>
<dbReference type="Pfam" id="PF11776">
    <property type="entry name" value="RcnB"/>
    <property type="match status" value="1"/>
</dbReference>
<dbReference type="RefSeq" id="WP_343888594.1">
    <property type="nucleotide sequence ID" value="NZ_BAAAEH010000010.1"/>
</dbReference>
<evidence type="ECO:0000313" key="3">
    <source>
        <dbReference type="EMBL" id="MEN2790088.1"/>
    </source>
</evidence>
<feature type="coiled-coil region" evidence="1">
    <location>
        <begin position="27"/>
        <end position="70"/>
    </location>
</feature>
<proteinExistence type="predicted"/>
<comment type="caution">
    <text evidence="3">The sequence shown here is derived from an EMBL/GenBank/DDBJ whole genome shotgun (WGS) entry which is preliminary data.</text>
</comment>
<name>A0ABU9Y2R0_9SPHN</name>
<sequence length="168" mass="20513">MRKLIIVALMAATALPAAASAQSNGEIRRDRRDIRHEQRELDHARRTGDRRDIREERHDLRDARREYREDVNDRNRRWARNDWSDWRNRNRAIFARGNWNAPFRYNAFRTGVRIAPVYYGPRFFVADPWRYHLPPAGFNRRWVRHYNDLLLVDVRRGIVIDVIRNFYW</sequence>
<accession>A0ABU9Y2R0</accession>
<gene>
    <name evidence="3" type="ORF">ABC974_10660</name>
</gene>
<keyword evidence="4" id="KW-1185">Reference proteome</keyword>
<evidence type="ECO:0000313" key="4">
    <source>
        <dbReference type="Proteomes" id="UP001419910"/>
    </source>
</evidence>